<dbReference type="Proteomes" id="UP000676079">
    <property type="component" value="Chromosome"/>
</dbReference>
<gene>
    <name evidence="4" type="ORF">KGD84_19220</name>
</gene>
<feature type="compositionally biased region" description="Acidic residues" evidence="1">
    <location>
        <begin position="63"/>
        <end position="121"/>
    </location>
</feature>
<name>A0ABX8BEG2_9ACTN</name>
<feature type="transmembrane region" description="Helical" evidence="2">
    <location>
        <begin position="140"/>
        <end position="160"/>
    </location>
</feature>
<sequence>MDMTRTATAAAATLVFGTALALGTAAPAFAEDPVPPTGPDVDCPDVTERNFEVSPGDPHNFDADEDGIGCEEGDDMGGESDDTENDGTEETSDDTTDETADDASEEPDDTTEEEPSGDEETPVGGVDTGAGGTADGGSDFWLITAGGVLVAAAVGGIVVARRPGHEG</sequence>
<evidence type="ECO:0000313" key="5">
    <source>
        <dbReference type="Proteomes" id="UP000676079"/>
    </source>
</evidence>
<keyword evidence="3" id="KW-0732">Signal</keyword>
<evidence type="ECO:0000313" key="4">
    <source>
        <dbReference type="EMBL" id="QUX20630.1"/>
    </source>
</evidence>
<feature type="compositionally biased region" description="Gly residues" evidence="1">
    <location>
        <begin position="126"/>
        <end position="135"/>
    </location>
</feature>
<evidence type="ECO:0000256" key="3">
    <source>
        <dbReference type="SAM" id="SignalP"/>
    </source>
</evidence>
<dbReference type="RefSeq" id="WP_220561827.1">
    <property type="nucleotide sequence ID" value="NZ_CP074133.1"/>
</dbReference>
<evidence type="ECO:0008006" key="6">
    <source>
        <dbReference type="Google" id="ProtNLM"/>
    </source>
</evidence>
<dbReference type="EMBL" id="CP074133">
    <property type="protein sequence ID" value="QUX20630.1"/>
    <property type="molecule type" value="Genomic_DNA"/>
</dbReference>
<accession>A0ABX8BEG2</accession>
<keyword evidence="2" id="KW-0472">Membrane</keyword>
<reference evidence="4 5" key="1">
    <citation type="submission" date="2021-05" db="EMBL/GenBank/DDBJ databases">
        <title>Direct Submission.</title>
        <authorList>
            <person name="Li K."/>
            <person name="Gao J."/>
        </authorList>
    </citation>
    <scope>NUCLEOTIDE SEQUENCE [LARGE SCALE GENOMIC DNA]</scope>
    <source>
        <strain evidence="4 5">Mg02</strain>
    </source>
</reference>
<keyword evidence="5" id="KW-1185">Reference proteome</keyword>
<keyword evidence="2" id="KW-1133">Transmembrane helix</keyword>
<feature type="region of interest" description="Disordered" evidence="1">
    <location>
        <begin position="29"/>
        <end position="140"/>
    </location>
</feature>
<organism evidence="4 5">
    <name type="scientific">Nocardiopsis changdeensis</name>
    <dbReference type="NCBI Taxonomy" id="2831969"/>
    <lineage>
        <taxon>Bacteria</taxon>
        <taxon>Bacillati</taxon>
        <taxon>Actinomycetota</taxon>
        <taxon>Actinomycetes</taxon>
        <taxon>Streptosporangiales</taxon>
        <taxon>Nocardiopsidaceae</taxon>
        <taxon>Nocardiopsis</taxon>
    </lineage>
</organism>
<protein>
    <recommendedName>
        <fullName evidence="6">Excalibur calcium-binding domain-containing protein</fullName>
    </recommendedName>
</protein>
<evidence type="ECO:0000256" key="2">
    <source>
        <dbReference type="SAM" id="Phobius"/>
    </source>
</evidence>
<feature type="chain" id="PRO_5046484504" description="Excalibur calcium-binding domain-containing protein" evidence="3">
    <location>
        <begin position="31"/>
        <end position="167"/>
    </location>
</feature>
<keyword evidence="2" id="KW-0812">Transmembrane</keyword>
<evidence type="ECO:0000256" key="1">
    <source>
        <dbReference type="SAM" id="MobiDB-lite"/>
    </source>
</evidence>
<feature type="signal peptide" evidence="3">
    <location>
        <begin position="1"/>
        <end position="30"/>
    </location>
</feature>
<proteinExistence type="predicted"/>